<proteinExistence type="predicted"/>
<dbReference type="Pfam" id="PF02368">
    <property type="entry name" value="Big_2"/>
    <property type="match status" value="1"/>
</dbReference>
<protein>
    <submittedName>
        <fullName evidence="2">Phage major tail protein</fullName>
    </submittedName>
</protein>
<dbReference type="InterPro" id="IPR008964">
    <property type="entry name" value="Invasin/intimin_cell_adhesion"/>
</dbReference>
<gene>
    <name evidence="2" type="ORF">FD00_GL001515</name>
</gene>
<dbReference type="SUPFAM" id="SSF49373">
    <property type="entry name" value="Invasin/intimin cell-adhesion fragments"/>
    <property type="match status" value="1"/>
</dbReference>
<dbReference type="OrthoDB" id="2157094at2"/>
<dbReference type="RefSeq" id="WP_003687860.1">
    <property type="nucleotide sequence ID" value="NZ_AKKT01000031.1"/>
</dbReference>
<reference evidence="2 3" key="1">
    <citation type="journal article" date="2015" name="Genome Announc.">
        <title>Expanding the biotechnology potential of lactobacilli through comparative genomics of 213 strains and associated genera.</title>
        <authorList>
            <person name="Sun Z."/>
            <person name="Harris H.M."/>
            <person name="McCann A."/>
            <person name="Guo C."/>
            <person name="Argimon S."/>
            <person name="Zhang W."/>
            <person name="Yang X."/>
            <person name="Jeffery I.B."/>
            <person name="Cooney J.C."/>
            <person name="Kagawa T.F."/>
            <person name="Liu W."/>
            <person name="Song Y."/>
            <person name="Salvetti E."/>
            <person name="Wrobel A."/>
            <person name="Rasinkangas P."/>
            <person name="Parkhill J."/>
            <person name="Rea M.C."/>
            <person name="O'Sullivan O."/>
            <person name="Ritari J."/>
            <person name="Douillard F.P."/>
            <person name="Paul Ross R."/>
            <person name="Yang R."/>
            <person name="Briner A.E."/>
            <person name="Felis G.E."/>
            <person name="de Vos W.M."/>
            <person name="Barrangou R."/>
            <person name="Klaenhammer T.R."/>
            <person name="Caufield P.W."/>
            <person name="Cui Y."/>
            <person name="Zhang H."/>
            <person name="O'Toole P.W."/>
        </authorList>
    </citation>
    <scope>NUCLEOTIDE SEQUENCE [LARGE SCALE GENOMIC DNA]</scope>
    <source>
        <strain evidence="2 3">DSM 20444</strain>
    </source>
</reference>
<sequence>MASVNNGIEYVKKTPYRGKDVWYFIQSTDAPIGSKAILPAHQESGDTSIEGDSLDEQSKMGRIVAPSTNEDSIELTHYMVPGDKAVDIIINAKHDGKQVKVWRVIVDDRLKTTEDGLSVYPSMFGYGVVDSADISDEDSFSELDFTLNILGKLVSGTFPLTDEQVSALQKLYDYERPGETSGQFGETPATAITLDKTTASVEVGSTVQLTASLTPDDAGSVVTYSSSDESIATVDDGGVVTGISSGSTTITATTSNGLTATCAVTVTAA</sequence>
<dbReference type="Gene3D" id="2.60.40.1080">
    <property type="match status" value="1"/>
</dbReference>
<organism evidence="2 3">
    <name type="scientific">Liquorilactobacillus mali KCTC 3596 = DSM 20444</name>
    <dbReference type="NCBI Taxonomy" id="1046596"/>
    <lineage>
        <taxon>Bacteria</taxon>
        <taxon>Bacillati</taxon>
        <taxon>Bacillota</taxon>
        <taxon>Bacilli</taxon>
        <taxon>Lactobacillales</taxon>
        <taxon>Lactobacillaceae</taxon>
        <taxon>Liquorilactobacillus</taxon>
    </lineage>
</organism>
<feature type="domain" description="BIG2" evidence="1">
    <location>
        <begin position="188"/>
        <end position="264"/>
    </location>
</feature>
<dbReference type="AlphaFoldDB" id="J1F544"/>
<dbReference type="SMART" id="SM00635">
    <property type="entry name" value="BID_2"/>
    <property type="match status" value="1"/>
</dbReference>
<evidence type="ECO:0000313" key="2">
    <source>
        <dbReference type="EMBL" id="KRN08951.1"/>
    </source>
</evidence>
<accession>J1F544</accession>
<dbReference type="GeneID" id="98316634"/>
<name>J1F544_9LACO</name>
<dbReference type="EMBL" id="AYYH01000039">
    <property type="protein sequence ID" value="KRN08951.1"/>
    <property type="molecule type" value="Genomic_DNA"/>
</dbReference>
<dbReference type="InterPro" id="IPR011855">
    <property type="entry name" value="Phgtail_TP901_1"/>
</dbReference>
<evidence type="ECO:0000313" key="3">
    <source>
        <dbReference type="Proteomes" id="UP000050898"/>
    </source>
</evidence>
<dbReference type="InterPro" id="IPR003343">
    <property type="entry name" value="Big_2"/>
</dbReference>
<dbReference type="Proteomes" id="UP000050898">
    <property type="component" value="Unassembled WGS sequence"/>
</dbReference>
<comment type="caution">
    <text evidence="2">The sequence shown here is derived from an EMBL/GenBank/DDBJ whole genome shotgun (WGS) entry which is preliminary data.</text>
</comment>
<keyword evidence="3" id="KW-1185">Reference proteome</keyword>
<evidence type="ECO:0000259" key="1">
    <source>
        <dbReference type="SMART" id="SM00635"/>
    </source>
</evidence>
<dbReference type="NCBIfam" id="TIGR02126">
    <property type="entry name" value="phgtail_TP901_1"/>
    <property type="match status" value="1"/>
</dbReference>
<dbReference type="PATRIC" id="fig|1046596.6.peg.1597"/>